<reference evidence="2 3" key="1">
    <citation type="submission" date="2021-06" db="EMBL/GenBank/DDBJ databases">
        <authorList>
            <person name="Palmer J.M."/>
        </authorList>
    </citation>
    <scope>NUCLEOTIDE SEQUENCE [LARGE SCALE GENOMIC DNA]</scope>
    <source>
        <strain evidence="2 3">MEX-2019</strain>
        <tissue evidence="2">Muscle</tissue>
    </source>
</reference>
<feature type="transmembrane region" description="Helical" evidence="1">
    <location>
        <begin position="43"/>
        <end position="65"/>
    </location>
</feature>
<feature type="transmembrane region" description="Helical" evidence="1">
    <location>
        <begin position="7"/>
        <end position="31"/>
    </location>
</feature>
<organism evidence="2 3">
    <name type="scientific">Crenichthys baileyi</name>
    <name type="common">White River springfish</name>
    <dbReference type="NCBI Taxonomy" id="28760"/>
    <lineage>
        <taxon>Eukaryota</taxon>
        <taxon>Metazoa</taxon>
        <taxon>Chordata</taxon>
        <taxon>Craniata</taxon>
        <taxon>Vertebrata</taxon>
        <taxon>Euteleostomi</taxon>
        <taxon>Actinopterygii</taxon>
        <taxon>Neopterygii</taxon>
        <taxon>Teleostei</taxon>
        <taxon>Neoteleostei</taxon>
        <taxon>Acanthomorphata</taxon>
        <taxon>Ovalentaria</taxon>
        <taxon>Atherinomorphae</taxon>
        <taxon>Cyprinodontiformes</taxon>
        <taxon>Goodeidae</taxon>
        <taxon>Crenichthys</taxon>
    </lineage>
</organism>
<dbReference type="Proteomes" id="UP001311232">
    <property type="component" value="Unassembled WGS sequence"/>
</dbReference>
<keyword evidence="1" id="KW-1133">Transmembrane helix</keyword>
<dbReference type="InterPro" id="IPR031363">
    <property type="entry name" value="TMEM252"/>
</dbReference>
<sequence length="168" mass="19096">MGLKKQLLSFTCTWLPSVGFVLTCIGAYLLSQQTGYGFDGKMVPAYIMIVLGFLGMVTGVFWSLCHTMSSKMYIRRRNERHIQIFTVESRPSFFPPSYEESQSPSQVTSDGMHEEAVPVDGAHMVLCLAPPLYTQNSSESPDCRWSWEKPPQYSQVVHTEHRQMDAFE</sequence>
<keyword evidence="1" id="KW-0812">Transmembrane</keyword>
<comment type="caution">
    <text evidence="2">The sequence shown here is derived from an EMBL/GenBank/DDBJ whole genome shotgun (WGS) entry which is preliminary data.</text>
</comment>
<evidence type="ECO:0000313" key="2">
    <source>
        <dbReference type="EMBL" id="KAK5614597.1"/>
    </source>
</evidence>
<accession>A0AAV9S0W1</accession>
<gene>
    <name evidence="2" type="ORF">CRENBAI_016022</name>
</gene>
<evidence type="ECO:0008006" key="4">
    <source>
        <dbReference type="Google" id="ProtNLM"/>
    </source>
</evidence>
<dbReference type="PANTHER" id="PTHR35682">
    <property type="entry name" value="TRANSMEMBRANE PROTEIN 252"/>
    <property type="match status" value="1"/>
</dbReference>
<proteinExistence type="predicted"/>
<dbReference type="PANTHER" id="PTHR35682:SF1">
    <property type="entry name" value="TRANSMEMBRANE PROTEIN 252"/>
    <property type="match status" value="1"/>
</dbReference>
<protein>
    <recommendedName>
        <fullName evidence="4">Transmembrane protein 252</fullName>
    </recommendedName>
</protein>
<dbReference type="EMBL" id="JAHHUM010001157">
    <property type="protein sequence ID" value="KAK5614597.1"/>
    <property type="molecule type" value="Genomic_DNA"/>
</dbReference>
<evidence type="ECO:0000313" key="3">
    <source>
        <dbReference type="Proteomes" id="UP001311232"/>
    </source>
</evidence>
<dbReference type="Pfam" id="PF15664">
    <property type="entry name" value="TMEM252"/>
    <property type="match status" value="1"/>
</dbReference>
<keyword evidence="3" id="KW-1185">Reference proteome</keyword>
<dbReference type="AlphaFoldDB" id="A0AAV9S0W1"/>
<name>A0AAV9S0W1_9TELE</name>
<keyword evidence="1" id="KW-0472">Membrane</keyword>
<evidence type="ECO:0000256" key="1">
    <source>
        <dbReference type="SAM" id="Phobius"/>
    </source>
</evidence>